<comment type="caution">
    <text evidence="2">The sequence shown here is derived from an EMBL/GenBank/DDBJ whole genome shotgun (WGS) entry which is preliminary data.</text>
</comment>
<dbReference type="AlphaFoldDB" id="A0A4Z0L7P1"/>
<evidence type="ECO:0000313" key="3">
    <source>
        <dbReference type="Proteomes" id="UP000297407"/>
    </source>
</evidence>
<dbReference type="EMBL" id="SRLH01000004">
    <property type="protein sequence ID" value="TGD58303.1"/>
    <property type="molecule type" value="Genomic_DNA"/>
</dbReference>
<dbReference type="OrthoDB" id="1025938at2"/>
<evidence type="ECO:0000256" key="1">
    <source>
        <dbReference type="SAM" id="SignalP"/>
    </source>
</evidence>
<keyword evidence="3" id="KW-1185">Reference proteome</keyword>
<evidence type="ECO:0008006" key="4">
    <source>
        <dbReference type="Google" id="ProtNLM"/>
    </source>
</evidence>
<evidence type="ECO:0000313" key="2">
    <source>
        <dbReference type="EMBL" id="TGD58303.1"/>
    </source>
</evidence>
<proteinExistence type="predicted"/>
<feature type="signal peptide" evidence="1">
    <location>
        <begin position="1"/>
        <end position="21"/>
    </location>
</feature>
<dbReference type="Proteomes" id="UP000297407">
    <property type="component" value="Unassembled WGS sequence"/>
</dbReference>
<gene>
    <name evidence="2" type="ORF">E4635_09630</name>
</gene>
<organism evidence="2 3">
    <name type="scientific">Flavobacterium humi</name>
    <dbReference type="NCBI Taxonomy" id="2562683"/>
    <lineage>
        <taxon>Bacteria</taxon>
        <taxon>Pseudomonadati</taxon>
        <taxon>Bacteroidota</taxon>
        <taxon>Flavobacteriia</taxon>
        <taxon>Flavobacteriales</taxon>
        <taxon>Flavobacteriaceae</taxon>
        <taxon>Flavobacterium</taxon>
    </lineage>
</organism>
<name>A0A4Z0L7P1_9FLAO</name>
<feature type="chain" id="PRO_5021319210" description="DUF4138 domain-containing protein" evidence="1">
    <location>
        <begin position="22"/>
        <end position="221"/>
    </location>
</feature>
<accession>A0A4Z0L7P1</accession>
<reference evidence="2 3" key="1">
    <citation type="submission" date="2019-04" db="EMBL/GenBank/DDBJ databases">
        <title>Flavobacterium sp. strain DS2-A Genome sequencing and assembly.</title>
        <authorList>
            <person name="Kim I."/>
        </authorList>
    </citation>
    <scope>NUCLEOTIDE SEQUENCE [LARGE SCALE GENOMIC DNA]</scope>
    <source>
        <strain evidence="2 3">DS2-A</strain>
    </source>
</reference>
<keyword evidence="1" id="KW-0732">Signal</keyword>
<sequence>MKKTMWFFMLLILPIALYAQKDVTQFLGIPVDGSKSEMIQKLKTKGYTISPYKKDVLVGEFNGIDVNIYIVTNNNKVCRIMVADANTLEETDIRIRFNTLLQQFQNNKKYLSLPDSTISKYIIPEGEDISYELSVKNKRYEAIFYQKTADYDSLEIEMSNLLKKETFNEEDKERLSVIMKKKVDESNFNKVVWFMISEHNGKYSISMYYDHQYNRANGEGL</sequence>
<protein>
    <recommendedName>
        <fullName evidence="4">DUF4138 domain-containing protein</fullName>
    </recommendedName>
</protein>